<keyword evidence="4" id="KW-0808">Transferase</keyword>
<organism evidence="14">
    <name type="scientific">Soboliphyme baturini</name>
    <dbReference type="NCBI Taxonomy" id="241478"/>
    <lineage>
        <taxon>Eukaryota</taxon>
        <taxon>Metazoa</taxon>
        <taxon>Ecdysozoa</taxon>
        <taxon>Nematoda</taxon>
        <taxon>Enoplea</taxon>
        <taxon>Dorylaimia</taxon>
        <taxon>Dioctophymatida</taxon>
        <taxon>Dioctophymatoidea</taxon>
        <taxon>Soboliphymatidae</taxon>
        <taxon>Soboliphyme</taxon>
    </lineage>
</organism>
<comment type="similarity">
    <text evidence="2">Belongs to the sulfotransferase 3 family.</text>
</comment>
<dbReference type="InterPro" id="IPR007734">
    <property type="entry name" value="Heparan_SO4_2-O-STrfase"/>
</dbReference>
<evidence type="ECO:0000256" key="11">
    <source>
        <dbReference type="ARBA" id="ARBA00023180"/>
    </source>
</evidence>
<dbReference type="Gene3D" id="3.40.50.300">
    <property type="entry name" value="P-loop containing nucleotide triphosphate hydrolases"/>
    <property type="match status" value="1"/>
</dbReference>
<evidence type="ECO:0000256" key="3">
    <source>
        <dbReference type="ARBA" id="ARBA00011233"/>
    </source>
</evidence>
<dbReference type="GO" id="GO:0000139">
    <property type="term" value="C:Golgi membrane"/>
    <property type="evidence" value="ECO:0007669"/>
    <property type="project" value="UniProtKB-SubCell"/>
</dbReference>
<dbReference type="OrthoDB" id="10019582at2759"/>
<dbReference type="WBParaSite" id="SBAD_0001100601-mRNA-1">
    <property type="protein sequence ID" value="SBAD_0001100601-mRNA-1"/>
    <property type="gene ID" value="SBAD_0001100601"/>
</dbReference>
<evidence type="ECO:0000256" key="9">
    <source>
        <dbReference type="ARBA" id="ARBA00023136"/>
    </source>
</evidence>
<gene>
    <name evidence="12" type="ORF">SBAD_LOCUS10636</name>
</gene>
<keyword evidence="10" id="KW-1015">Disulfide bond</keyword>
<evidence type="ECO:0000256" key="2">
    <source>
        <dbReference type="ARBA" id="ARBA00010569"/>
    </source>
</evidence>
<dbReference type="FunFam" id="3.40.50.300:FF:001418">
    <property type="entry name" value="Heparan sulfate 2-o-sulfotransferase"/>
    <property type="match status" value="1"/>
</dbReference>
<evidence type="ECO:0000313" key="13">
    <source>
        <dbReference type="Proteomes" id="UP000270296"/>
    </source>
</evidence>
<dbReference type="SUPFAM" id="SSF52540">
    <property type="entry name" value="P-loop containing nucleoside triphosphate hydrolases"/>
    <property type="match status" value="1"/>
</dbReference>
<dbReference type="InterPro" id="IPR005331">
    <property type="entry name" value="Sulfotransferase"/>
</dbReference>
<proteinExistence type="inferred from homology"/>
<dbReference type="PANTHER" id="PTHR12129">
    <property type="entry name" value="HEPARAN SULFATE 2-O-SULFOTRANSFERASE"/>
    <property type="match status" value="1"/>
</dbReference>
<keyword evidence="7" id="KW-1133">Transmembrane helix</keyword>
<keyword evidence="6" id="KW-0735">Signal-anchor</keyword>
<comment type="subcellular location">
    <subcellularLocation>
        <location evidence="1">Golgi apparatus membrane</location>
        <topology evidence="1">Single-pass type II membrane protein</topology>
    </subcellularLocation>
</comment>
<sequence length="208" mass="24595">MRNPIYINIIREPLDRFISYYYFLRSGDDFRPYLVRRKAGNNETFDHCVANNGRDCDPANMWLQIPFFCGHDAECWEPGSSWALEQAKNNLLQKYLLVGTTKWMDDFVKILEIVLPRIFTGCLHKYLTVEAGLGDKSHLRKTTMKIKPQVDTVLKIRKSKVWQMEHEFYVFARDHFNSVKRHYTQVVSDGADGIKAQQKFHYEKIRPR</sequence>
<dbReference type="Proteomes" id="UP000270296">
    <property type="component" value="Unassembled WGS sequence"/>
</dbReference>
<evidence type="ECO:0000256" key="7">
    <source>
        <dbReference type="ARBA" id="ARBA00022989"/>
    </source>
</evidence>
<keyword evidence="11" id="KW-0325">Glycoprotein</keyword>
<dbReference type="GO" id="GO:0004394">
    <property type="term" value="F:heparan sulfate 2-sulfotransferase activity"/>
    <property type="evidence" value="ECO:0007669"/>
    <property type="project" value="TreeGrafter"/>
</dbReference>
<reference evidence="12 13" key="2">
    <citation type="submission" date="2018-11" db="EMBL/GenBank/DDBJ databases">
        <authorList>
            <consortium name="Pathogen Informatics"/>
        </authorList>
    </citation>
    <scope>NUCLEOTIDE SEQUENCE [LARGE SCALE GENOMIC DNA]</scope>
</reference>
<evidence type="ECO:0000256" key="10">
    <source>
        <dbReference type="ARBA" id="ARBA00023157"/>
    </source>
</evidence>
<protein>
    <submittedName>
        <fullName evidence="14">Heparan sulfate 2-O-sulfotransferase 1</fullName>
    </submittedName>
</protein>
<evidence type="ECO:0000256" key="5">
    <source>
        <dbReference type="ARBA" id="ARBA00022692"/>
    </source>
</evidence>
<evidence type="ECO:0000313" key="14">
    <source>
        <dbReference type="WBParaSite" id="SBAD_0001100601-mRNA-1"/>
    </source>
</evidence>
<dbReference type="GO" id="GO:0015012">
    <property type="term" value="P:heparan sulfate proteoglycan biosynthetic process"/>
    <property type="evidence" value="ECO:0007669"/>
    <property type="project" value="UniProtKB-ARBA"/>
</dbReference>
<dbReference type="PANTHER" id="PTHR12129:SF17">
    <property type="entry name" value="HEPARAN SULFATE 2-O-SULFOTRANSFERASE 1"/>
    <property type="match status" value="1"/>
</dbReference>
<dbReference type="EMBL" id="UZAM01014349">
    <property type="protein sequence ID" value="VDP33445.1"/>
    <property type="molecule type" value="Genomic_DNA"/>
</dbReference>
<reference evidence="14" key="1">
    <citation type="submission" date="2016-06" db="UniProtKB">
        <authorList>
            <consortium name="WormBaseParasite"/>
        </authorList>
    </citation>
    <scope>IDENTIFICATION</scope>
</reference>
<keyword evidence="9" id="KW-0472">Membrane</keyword>
<evidence type="ECO:0000313" key="12">
    <source>
        <dbReference type="EMBL" id="VDP33445.1"/>
    </source>
</evidence>
<dbReference type="AlphaFoldDB" id="A0A183J438"/>
<evidence type="ECO:0000256" key="4">
    <source>
        <dbReference type="ARBA" id="ARBA00022679"/>
    </source>
</evidence>
<evidence type="ECO:0000256" key="6">
    <source>
        <dbReference type="ARBA" id="ARBA00022968"/>
    </source>
</evidence>
<dbReference type="InterPro" id="IPR027417">
    <property type="entry name" value="P-loop_NTPase"/>
</dbReference>
<keyword evidence="5" id="KW-0812">Transmembrane</keyword>
<accession>A0A183J438</accession>
<evidence type="ECO:0000256" key="1">
    <source>
        <dbReference type="ARBA" id="ARBA00004323"/>
    </source>
</evidence>
<name>A0A183J438_9BILA</name>
<keyword evidence="8" id="KW-0333">Golgi apparatus</keyword>
<evidence type="ECO:0000256" key="8">
    <source>
        <dbReference type="ARBA" id="ARBA00023034"/>
    </source>
</evidence>
<dbReference type="Pfam" id="PF03567">
    <property type="entry name" value="Sulfotransfer_2"/>
    <property type="match status" value="1"/>
</dbReference>
<keyword evidence="13" id="KW-1185">Reference proteome</keyword>
<comment type="subunit">
    <text evidence="3">Homotrimer.</text>
</comment>